<accession>M7BJZ1</accession>
<proteinExistence type="predicted"/>
<reference evidence="3" key="1">
    <citation type="journal article" date="2013" name="Nat. Genet.">
        <title>The draft genomes of soft-shell turtle and green sea turtle yield insights into the development and evolution of the turtle-specific body plan.</title>
        <authorList>
            <person name="Wang Z."/>
            <person name="Pascual-Anaya J."/>
            <person name="Zadissa A."/>
            <person name="Li W."/>
            <person name="Niimura Y."/>
            <person name="Huang Z."/>
            <person name="Li C."/>
            <person name="White S."/>
            <person name="Xiong Z."/>
            <person name="Fang D."/>
            <person name="Wang B."/>
            <person name="Ming Y."/>
            <person name="Chen Y."/>
            <person name="Zheng Y."/>
            <person name="Kuraku S."/>
            <person name="Pignatelli M."/>
            <person name="Herrero J."/>
            <person name="Beal K."/>
            <person name="Nozawa M."/>
            <person name="Li Q."/>
            <person name="Wang J."/>
            <person name="Zhang H."/>
            <person name="Yu L."/>
            <person name="Shigenobu S."/>
            <person name="Wang J."/>
            <person name="Liu J."/>
            <person name="Flicek P."/>
            <person name="Searle S."/>
            <person name="Wang J."/>
            <person name="Kuratani S."/>
            <person name="Yin Y."/>
            <person name="Aken B."/>
            <person name="Zhang G."/>
            <person name="Irie N."/>
        </authorList>
    </citation>
    <scope>NUCLEOTIDE SEQUENCE [LARGE SCALE GENOMIC DNA]</scope>
</reference>
<organism evidence="2 3">
    <name type="scientific">Chelonia mydas</name>
    <name type="common">Green sea-turtle</name>
    <name type="synonym">Chelonia agassizi</name>
    <dbReference type="NCBI Taxonomy" id="8469"/>
    <lineage>
        <taxon>Eukaryota</taxon>
        <taxon>Metazoa</taxon>
        <taxon>Chordata</taxon>
        <taxon>Craniata</taxon>
        <taxon>Vertebrata</taxon>
        <taxon>Euteleostomi</taxon>
        <taxon>Archelosauria</taxon>
        <taxon>Testudinata</taxon>
        <taxon>Testudines</taxon>
        <taxon>Cryptodira</taxon>
        <taxon>Durocryptodira</taxon>
        <taxon>Americhelydia</taxon>
        <taxon>Chelonioidea</taxon>
        <taxon>Cheloniidae</taxon>
        <taxon>Chelonia</taxon>
    </lineage>
</organism>
<dbReference type="Proteomes" id="UP000031443">
    <property type="component" value="Unassembled WGS sequence"/>
</dbReference>
<name>M7BJZ1_CHEMY</name>
<feature type="region of interest" description="Disordered" evidence="1">
    <location>
        <begin position="128"/>
        <end position="147"/>
    </location>
</feature>
<dbReference type="AlphaFoldDB" id="M7BJZ1"/>
<evidence type="ECO:0000313" key="2">
    <source>
        <dbReference type="EMBL" id="EMP37519.1"/>
    </source>
</evidence>
<dbReference type="EMBL" id="KB522027">
    <property type="protein sequence ID" value="EMP37519.1"/>
    <property type="molecule type" value="Genomic_DNA"/>
</dbReference>
<evidence type="ECO:0000313" key="3">
    <source>
        <dbReference type="Proteomes" id="UP000031443"/>
    </source>
</evidence>
<sequence>MEPSSLSSSSSSSSMGTGGVVLIREREEYCESREGGGPIEEAETPECQRLAGLYQKSCGEGRSITGAVVMHSAKERVYVHEIAEDSARDLVSAKDLPGAEDFGVDDLVGAGDLASADGFVSARNGFGAMAPASGPPRSPELGNGAKG</sequence>
<evidence type="ECO:0000256" key="1">
    <source>
        <dbReference type="SAM" id="MobiDB-lite"/>
    </source>
</evidence>
<gene>
    <name evidence="2" type="ORF">UY3_05332</name>
</gene>
<protein>
    <submittedName>
        <fullName evidence="2">Uncharacterized protein</fullName>
    </submittedName>
</protein>
<keyword evidence="3" id="KW-1185">Reference proteome</keyword>